<name>A0A5C6M284_9PLAN</name>
<evidence type="ECO:0000313" key="2">
    <source>
        <dbReference type="Proteomes" id="UP000321083"/>
    </source>
</evidence>
<keyword evidence="2" id="KW-1185">Reference proteome</keyword>
<comment type="caution">
    <text evidence="1">The sequence shown here is derived from an EMBL/GenBank/DDBJ whole genome shotgun (WGS) entry which is preliminary data.</text>
</comment>
<reference evidence="1 2" key="1">
    <citation type="submission" date="2019-08" db="EMBL/GenBank/DDBJ databases">
        <title>100 year-old enigma solved: identification of Planctomyces bekefii, the type genus and species of the phylum Planctomycetes.</title>
        <authorList>
            <person name="Svetlana D.N."/>
            <person name="Overmann J."/>
        </authorList>
    </citation>
    <scope>NUCLEOTIDE SEQUENCE [LARGE SCALE GENOMIC DNA]</scope>
    <source>
        <strain evidence="1">Phe10_nw2017</strain>
    </source>
</reference>
<gene>
    <name evidence="1" type="ORF">E3A20_20060</name>
</gene>
<organism evidence="1 2">
    <name type="scientific">Planctomyces bekefii</name>
    <dbReference type="NCBI Taxonomy" id="1653850"/>
    <lineage>
        <taxon>Bacteria</taxon>
        <taxon>Pseudomonadati</taxon>
        <taxon>Planctomycetota</taxon>
        <taxon>Planctomycetia</taxon>
        <taxon>Planctomycetales</taxon>
        <taxon>Planctomycetaceae</taxon>
        <taxon>Planctomyces</taxon>
    </lineage>
</organism>
<sequence>MNRLPLPALRLFNPDAVSDLVDSADPPHDTAASALGVVNAEGVVNAGELDVIPFESARRALVLSGRFTPTLRRARMIHANSQCCDCGGHDVEPMELDDAVVSSRNGAAVPGTATIIGFHCNDCGGEWPVYEISRRVQK</sequence>
<dbReference type="EMBL" id="SRHE01000474">
    <property type="protein sequence ID" value="TWW08866.1"/>
    <property type="molecule type" value="Genomic_DNA"/>
</dbReference>
<proteinExistence type="predicted"/>
<reference evidence="1 2" key="2">
    <citation type="submission" date="2019-08" db="EMBL/GenBank/DDBJ databases">
        <authorList>
            <person name="Henke P."/>
        </authorList>
    </citation>
    <scope>NUCLEOTIDE SEQUENCE [LARGE SCALE GENOMIC DNA]</scope>
    <source>
        <strain evidence="1">Phe10_nw2017</strain>
    </source>
</reference>
<accession>A0A5C6M284</accession>
<protein>
    <submittedName>
        <fullName evidence="1">Uncharacterized protein</fullName>
    </submittedName>
</protein>
<dbReference type="AlphaFoldDB" id="A0A5C6M284"/>
<dbReference type="Proteomes" id="UP000321083">
    <property type="component" value="Unassembled WGS sequence"/>
</dbReference>
<evidence type="ECO:0000313" key="1">
    <source>
        <dbReference type="EMBL" id="TWW08866.1"/>
    </source>
</evidence>